<sequence length="206" mass="23488">MSEQPAFPQFAKLPPELRLMVWEKFMASGLPPKDDTKHTDKSPGRVYRNIVMPAPDMLVTVFLDTNHPRHQVHYIAQRQSGTSGLFNKRVRDLHTSRPVVPLTALASVNREARKVATRVVAREAREDLHDSLILDYADDAAGLIPEYDHSKWPKINHARDMLYFSYPAYQPYARLTYGTGHLAEMVYRAVNYSSISCDDNVEKGYA</sequence>
<evidence type="ECO:0000313" key="3">
    <source>
        <dbReference type="Proteomes" id="UP001283341"/>
    </source>
</evidence>
<protein>
    <recommendedName>
        <fullName evidence="1">2EXR domain-containing protein</fullName>
    </recommendedName>
</protein>
<accession>A0AAE0I5P9</accession>
<comment type="caution">
    <text evidence="2">The sequence shown here is derived from an EMBL/GenBank/DDBJ whole genome shotgun (WGS) entry which is preliminary data.</text>
</comment>
<dbReference type="EMBL" id="JAUEDM010000004">
    <property type="protein sequence ID" value="KAK3319043.1"/>
    <property type="molecule type" value="Genomic_DNA"/>
</dbReference>
<dbReference type="AlphaFoldDB" id="A0AAE0I5P9"/>
<evidence type="ECO:0000313" key="2">
    <source>
        <dbReference type="EMBL" id="KAK3319043.1"/>
    </source>
</evidence>
<dbReference type="InterPro" id="IPR045518">
    <property type="entry name" value="2EXR"/>
</dbReference>
<name>A0AAE0I5P9_9PEZI</name>
<dbReference type="Pfam" id="PF20150">
    <property type="entry name" value="2EXR"/>
    <property type="match status" value="1"/>
</dbReference>
<proteinExistence type="predicted"/>
<reference evidence="2" key="2">
    <citation type="submission" date="2023-06" db="EMBL/GenBank/DDBJ databases">
        <authorList>
            <consortium name="Lawrence Berkeley National Laboratory"/>
            <person name="Haridas S."/>
            <person name="Hensen N."/>
            <person name="Bonometti L."/>
            <person name="Westerberg I."/>
            <person name="Brannstrom I.O."/>
            <person name="Guillou S."/>
            <person name="Cros-Aarteil S."/>
            <person name="Calhoun S."/>
            <person name="Kuo A."/>
            <person name="Mondo S."/>
            <person name="Pangilinan J."/>
            <person name="Riley R."/>
            <person name="Labutti K."/>
            <person name="Andreopoulos B."/>
            <person name="Lipzen A."/>
            <person name="Chen C."/>
            <person name="Yanf M."/>
            <person name="Daum C."/>
            <person name="Ng V."/>
            <person name="Clum A."/>
            <person name="Steindorff A."/>
            <person name="Ohm R."/>
            <person name="Martin F."/>
            <person name="Silar P."/>
            <person name="Natvig D."/>
            <person name="Lalanne C."/>
            <person name="Gautier V."/>
            <person name="Ament-Velasquez S.L."/>
            <person name="Kruys A."/>
            <person name="Hutchinson M.I."/>
            <person name="Powell A.J."/>
            <person name="Barry K."/>
            <person name="Miller A.N."/>
            <person name="Grigoriev I.V."/>
            <person name="Debuchy R."/>
            <person name="Gladieux P."/>
            <person name="Thoren M.H."/>
            <person name="Johannesson H."/>
        </authorList>
    </citation>
    <scope>NUCLEOTIDE SEQUENCE</scope>
    <source>
        <strain evidence="2">CBS 118394</strain>
    </source>
</reference>
<evidence type="ECO:0000259" key="1">
    <source>
        <dbReference type="Pfam" id="PF20150"/>
    </source>
</evidence>
<dbReference type="Proteomes" id="UP001283341">
    <property type="component" value="Unassembled WGS sequence"/>
</dbReference>
<gene>
    <name evidence="2" type="ORF">B0H66DRAFT_533545</name>
</gene>
<reference evidence="2" key="1">
    <citation type="journal article" date="2023" name="Mol. Phylogenet. Evol.">
        <title>Genome-scale phylogeny and comparative genomics of the fungal order Sordariales.</title>
        <authorList>
            <person name="Hensen N."/>
            <person name="Bonometti L."/>
            <person name="Westerberg I."/>
            <person name="Brannstrom I.O."/>
            <person name="Guillou S."/>
            <person name="Cros-Aarteil S."/>
            <person name="Calhoun S."/>
            <person name="Haridas S."/>
            <person name="Kuo A."/>
            <person name="Mondo S."/>
            <person name="Pangilinan J."/>
            <person name="Riley R."/>
            <person name="LaButti K."/>
            <person name="Andreopoulos B."/>
            <person name="Lipzen A."/>
            <person name="Chen C."/>
            <person name="Yan M."/>
            <person name="Daum C."/>
            <person name="Ng V."/>
            <person name="Clum A."/>
            <person name="Steindorff A."/>
            <person name="Ohm R.A."/>
            <person name="Martin F."/>
            <person name="Silar P."/>
            <person name="Natvig D.O."/>
            <person name="Lalanne C."/>
            <person name="Gautier V."/>
            <person name="Ament-Velasquez S.L."/>
            <person name="Kruys A."/>
            <person name="Hutchinson M.I."/>
            <person name="Powell A.J."/>
            <person name="Barry K."/>
            <person name="Miller A.N."/>
            <person name="Grigoriev I.V."/>
            <person name="Debuchy R."/>
            <person name="Gladieux P."/>
            <person name="Hiltunen Thoren M."/>
            <person name="Johannesson H."/>
        </authorList>
    </citation>
    <scope>NUCLEOTIDE SEQUENCE</scope>
    <source>
        <strain evidence="2">CBS 118394</strain>
    </source>
</reference>
<feature type="domain" description="2EXR" evidence="1">
    <location>
        <begin position="7"/>
        <end position="161"/>
    </location>
</feature>
<keyword evidence="3" id="KW-1185">Reference proteome</keyword>
<organism evidence="2 3">
    <name type="scientific">Apodospora peruviana</name>
    <dbReference type="NCBI Taxonomy" id="516989"/>
    <lineage>
        <taxon>Eukaryota</taxon>
        <taxon>Fungi</taxon>
        <taxon>Dikarya</taxon>
        <taxon>Ascomycota</taxon>
        <taxon>Pezizomycotina</taxon>
        <taxon>Sordariomycetes</taxon>
        <taxon>Sordariomycetidae</taxon>
        <taxon>Sordariales</taxon>
        <taxon>Lasiosphaeriaceae</taxon>
        <taxon>Apodospora</taxon>
    </lineage>
</organism>